<evidence type="ECO:0000313" key="3">
    <source>
        <dbReference type="Proteomes" id="UP000240811"/>
    </source>
</evidence>
<organism evidence="2 3">
    <name type="scientific">Candidatus Liberibacter europaeus</name>
    <dbReference type="NCBI Taxonomy" id="744859"/>
    <lineage>
        <taxon>Bacteria</taxon>
        <taxon>Pseudomonadati</taxon>
        <taxon>Pseudomonadota</taxon>
        <taxon>Alphaproteobacteria</taxon>
        <taxon>Hyphomicrobiales</taxon>
        <taxon>Rhizobiaceae</taxon>
        <taxon>Liberibacter</taxon>
    </lineage>
</organism>
<proteinExistence type="predicted"/>
<dbReference type="InterPro" id="IPR036490">
    <property type="entry name" value="ThsB_TIR-like_sf"/>
</dbReference>
<evidence type="ECO:0000313" key="2">
    <source>
        <dbReference type="EMBL" id="PTL86662.1"/>
    </source>
</evidence>
<feature type="domain" description="Thoeris protein ThsB TIR-like" evidence="1">
    <location>
        <begin position="8"/>
        <end position="102"/>
    </location>
</feature>
<name>A0A2T4VY09_9HYPH</name>
<evidence type="ECO:0000259" key="1">
    <source>
        <dbReference type="Pfam" id="PF08937"/>
    </source>
</evidence>
<dbReference type="InterPro" id="IPR015032">
    <property type="entry name" value="ThsB__TIR-like_domain"/>
</dbReference>
<dbReference type="SUPFAM" id="SSF52206">
    <property type="entry name" value="Hypothetical protein MTH538"/>
    <property type="match status" value="1"/>
</dbReference>
<dbReference type="Pfam" id="PF08937">
    <property type="entry name" value="ThsB_TIR"/>
    <property type="match status" value="1"/>
</dbReference>
<sequence>MKRIYELFISHVWSKSGEYKNLVNLLDCKKYTNFNYHEVPEDSPINSDNSEYIKSVLRKRLDIAEIVLVPAHVSATNSDWVIWEMDTAEKNNVPIIGIKPYGGKNISMEVTSRAKECVNWNTKSIVDAIRKHAISR</sequence>
<dbReference type="Proteomes" id="UP000240811">
    <property type="component" value="Unassembled WGS sequence"/>
</dbReference>
<dbReference type="Gene3D" id="3.40.50.9200">
    <property type="entry name" value="Hypothetical protein MTH538"/>
    <property type="match status" value="1"/>
</dbReference>
<comment type="caution">
    <text evidence="2">The sequence shown here is derived from an EMBL/GenBank/DDBJ whole genome shotgun (WGS) entry which is preliminary data.</text>
</comment>
<reference evidence="3" key="1">
    <citation type="submission" date="2018-02" db="EMBL/GenBank/DDBJ databases">
        <title>Genome sequence of Candidatus Liberibacter europaeus.</title>
        <authorList>
            <person name="Frampton R.A."/>
            <person name="Thompson S.M."/>
            <person name="David C."/>
            <person name="Addison S.M."/>
            <person name="Smith G.R."/>
        </authorList>
    </citation>
    <scope>NUCLEOTIDE SEQUENCE [LARGE SCALE GENOMIC DNA]</scope>
</reference>
<gene>
    <name evidence="2" type="ORF">C4617_02260</name>
</gene>
<dbReference type="AlphaFoldDB" id="A0A2T4VY09"/>
<protein>
    <recommendedName>
        <fullName evidence="1">Thoeris protein ThsB TIR-like domain-containing protein</fullName>
    </recommendedName>
</protein>
<accession>A0A2T4VY09</accession>
<dbReference type="EMBL" id="PSQJ01000002">
    <property type="protein sequence ID" value="PTL86662.1"/>
    <property type="molecule type" value="Genomic_DNA"/>
</dbReference>